<protein>
    <submittedName>
        <fullName evidence="1">Uncharacterized protein</fullName>
    </submittedName>
</protein>
<organism evidence="1 2">
    <name type="scientific">Leptospira weilii serovar Ranarum str. ICFT</name>
    <dbReference type="NCBI Taxonomy" id="1218598"/>
    <lineage>
        <taxon>Bacteria</taxon>
        <taxon>Pseudomonadati</taxon>
        <taxon>Spirochaetota</taxon>
        <taxon>Spirochaetia</taxon>
        <taxon>Leptospirales</taxon>
        <taxon>Leptospiraceae</taxon>
        <taxon>Leptospira</taxon>
    </lineage>
</organism>
<accession>N1WB49</accession>
<sequence>MLKKENILTRWFHFYVDYEVLPTISDAKNLIESFNDTETNQFHSLIEEYLSLKVIIQSIFDFLKMNVVSFRIRKIREFLKYQNADLRYLYENDLIDSLRGRAAMLNCLYINLFYQVSKDLSESKTVFYLQENQSWEIALVHAMKTRNLNVFGVPHATIRYWDLRYFYDPRSYHKDSNCFLPFPDQVAINGPGAKSALLESDFPSDRIVDVEALRYMFLNQISHKKKVKRSRIPKDIEC</sequence>
<evidence type="ECO:0000313" key="2">
    <source>
        <dbReference type="Proteomes" id="UP000012313"/>
    </source>
</evidence>
<gene>
    <name evidence="1" type="ORF">LEP1GSC060_1532</name>
</gene>
<proteinExistence type="predicted"/>
<keyword evidence="2" id="KW-1185">Reference proteome</keyword>
<evidence type="ECO:0000313" key="1">
    <source>
        <dbReference type="EMBL" id="EMY76175.1"/>
    </source>
</evidence>
<reference evidence="1" key="1">
    <citation type="submission" date="2013-03" db="EMBL/GenBank/DDBJ databases">
        <authorList>
            <person name="Harkins D.M."/>
            <person name="Durkin A.S."/>
            <person name="Brinkac L.M."/>
            <person name="Haft D.H."/>
            <person name="Selengut J.D."/>
            <person name="Sanka R."/>
            <person name="DePew J."/>
            <person name="Purushe J."/>
            <person name="Hartskeerl R.A."/>
            <person name="Ahmed A."/>
            <person name="van der Linden H."/>
            <person name="Goris M.G.A."/>
            <person name="Vinetz J.M."/>
            <person name="Sutton G.G."/>
            <person name="Nierman W.C."/>
            <person name="Fouts D.E."/>
        </authorList>
    </citation>
    <scope>NUCLEOTIDE SEQUENCE [LARGE SCALE GENOMIC DNA]</scope>
    <source>
        <strain evidence="1">ICFT</strain>
    </source>
</reference>
<dbReference type="Proteomes" id="UP000012313">
    <property type="component" value="Unassembled WGS sequence"/>
</dbReference>
<dbReference type="RefSeq" id="WP_003009386.1">
    <property type="nucleotide sequence ID" value="NZ_AOHC02000052.1"/>
</dbReference>
<dbReference type="AlphaFoldDB" id="N1WB49"/>
<dbReference type="OrthoDB" id="341799at2"/>
<comment type="caution">
    <text evidence="1">The sequence shown here is derived from an EMBL/GenBank/DDBJ whole genome shotgun (WGS) entry which is preliminary data.</text>
</comment>
<dbReference type="EMBL" id="AOHC02000052">
    <property type="protein sequence ID" value="EMY76175.1"/>
    <property type="molecule type" value="Genomic_DNA"/>
</dbReference>
<dbReference type="STRING" id="1218598.LEP1GSC060_1532"/>
<name>N1WB49_9LEPT</name>